<dbReference type="InterPro" id="IPR029406">
    <property type="entry name" value="ETAA1"/>
</dbReference>
<dbReference type="Ensembl" id="ENSMMOT00000009627.1">
    <property type="protein sequence ID" value="ENSMMOP00000009459.1"/>
    <property type="gene ID" value="ENSMMOG00000007331.1"/>
</dbReference>
<dbReference type="STRING" id="94237.ENSMMOP00000009459"/>
<organism evidence="2 3">
    <name type="scientific">Mola mola</name>
    <name type="common">Ocean sunfish</name>
    <name type="synonym">Tetraodon mola</name>
    <dbReference type="NCBI Taxonomy" id="94237"/>
    <lineage>
        <taxon>Eukaryota</taxon>
        <taxon>Metazoa</taxon>
        <taxon>Chordata</taxon>
        <taxon>Craniata</taxon>
        <taxon>Vertebrata</taxon>
        <taxon>Euteleostomi</taxon>
        <taxon>Actinopterygii</taxon>
        <taxon>Neopterygii</taxon>
        <taxon>Teleostei</taxon>
        <taxon>Neoteleostei</taxon>
        <taxon>Acanthomorphata</taxon>
        <taxon>Eupercaria</taxon>
        <taxon>Tetraodontiformes</taxon>
        <taxon>Molidae</taxon>
        <taxon>Mola</taxon>
    </lineage>
</organism>
<reference evidence="2" key="2">
    <citation type="submission" date="2025-09" db="UniProtKB">
        <authorList>
            <consortium name="Ensembl"/>
        </authorList>
    </citation>
    <scope>IDENTIFICATION</scope>
</reference>
<feature type="region of interest" description="Disordered" evidence="1">
    <location>
        <begin position="170"/>
        <end position="221"/>
    </location>
</feature>
<reference evidence="2" key="1">
    <citation type="submission" date="2025-08" db="UniProtKB">
        <authorList>
            <consortium name="Ensembl"/>
        </authorList>
    </citation>
    <scope>IDENTIFICATION</scope>
</reference>
<protein>
    <submittedName>
        <fullName evidence="2">Uncharacterized protein</fullName>
    </submittedName>
</protein>
<dbReference type="GO" id="GO:0043596">
    <property type="term" value="C:nuclear replication fork"/>
    <property type="evidence" value="ECO:0007669"/>
    <property type="project" value="TreeGrafter"/>
</dbReference>
<dbReference type="GO" id="GO:0031297">
    <property type="term" value="P:replication fork processing"/>
    <property type="evidence" value="ECO:0007669"/>
    <property type="project" value="TreeGrafter"/>
</dbReference>
<dbReference type="GO" id="GO:0043539">
    <property type="term" value="F:protein serine/threonine kinase activator activity"/>
    <property type="evidence" value="ECO:0007669"/>
    <property type="project" value="TreeGrafter"/>
</dbReference>
<dbReference type="Proteomes" id="UP000261620">
    <property type="component" value="Unplaced"/>
</dbReference>
<accession>A0A3Q3WKW3</accession>
<evidence type="ECO:0000256" key="1">
    <source>
        <dbReference type="SAM" id="MobiDB-lite"/>
    </source>
</evidence>
<dbReference type="OMA" id="QHAAFKR"/>
<dbReference type="PANTHER" id="PTHR16434">
    <property type="entry name" value="EWING'S TUMOR-ASSOCIATED ANTIGEN 1 ETAA1"/>
    <property type="match status" value="1"/>
</dbReference>
<evidence type="ECO:0000313" key="2">
    <source>
        <dbReference type="Ensembl" id="ENSMMOP00000009459.1"/>
    </source>
</evidence>
<proteinExistence type="predicted"/>
<dbReference type="PANTHER" id="PTHR16434:SF3">
    <property type="entry name" value="EWING'S TUMOR-ASSOCIATED ANTIGEN 1"/>
    <property type="match status" value="1"/>
</dbReference>
<name>A0A3Q3WKW3_MOLML</name>
<sequence>RCCTIFPGLNYGDSPGDVEPSQDIFWDSTSPLRNTRVVEISDIVNRIAPKLQWIGINAAVPCTPDIPKPRVRKRSSQCGVEDLVKLARQFDEKMQQDREFSEKFNTVKYSLNEIGNTSKLELSKTSFSSNVKDLKCPSSWDHVEAELHAMFDCSTQKVSGQLSQVSSASACSQEVKDQPDTSHLVEPGKTGPKSGDESGQASRLSEKKGPTGFTANSCEDFDDDWENDDLLNDSFVLAMTQDPPQQLDTNPRTSWHSNFKTNTTHFTSLCKPTTANTISVNQPLVHSNPCSSALQELPKPKTTNRSTFRLKSNPHFQVKAAAKDLFSFTVKHPKPQMSEQKYATTKILSTPQPDKITNDQMETCVFAGPVKGISDTLWDDWDDDALLYQLCDSMERISNTQPQQVSFQEKEAVALDKEKNTKPLPIEMAGYVSVNSRANRQSLFVTSHITGKCSAVEIERKKQEALARRRLRM</sequence>
<evidence type="ECO:0000313" key="3">
    <source>
        <dbReference type="Proteomes" id="UP000261620"/>
    </source>
</evidence>
<dbReference type="GO" id="GO:0006974">
    <property type="term" value="P:DNA damage response"/>
    <property type="evidence" value="ECO:0007669"/>
    <property type="project" value="TreeGrafter"/>
</dbReference>
<dbReference type="AlphaFoldDB" id="A0A3Q3WKW3"/>
<keyword evidence="3" id="KW-1185">Reference proteome</keyword>
<dbReference type="GO" id="GO:2000001">
    <property type="term" value="P:regulation of DNA damage checkpoint"/>
    <property type="evidence" value="ECO:0007669"/>
    <property type="project" value="TreeGrafter"/>
</dbReference>
<dbReference type="Pfam" id="PF15350">
    <property type="entry name" value="ETAA1"/>
    <property type="match status" value="1"/>
</dbReference>